<evidence type="ECO:0000256" key="4">
    <source>
        <dbReference type="ARBA" id="ARBA00022723"/>
    </source>
</evidence>
<evidence type="ECO:0000256" key="6">
    <source>
        <dbReference type="ARBA" id="ARBA00022840"/>
    </source>
</evidence>
<dbReference type="PANTHER" id="PTHR32057">
    <property type="entry name" value="PROTEIN ADENYLYLTRANSFERASE SELO, MITOCHONDRIAL"/>
    <property type="match status" value="1"/>
</dbReference>
<sequence>METELQLESNFAEQLAGLYSEWQAAPVPNPKLLLLNEGLAAQLGLSVAALRSDGAALFSGQRLASGSRPVAQAYAGHQFGVFNPQLGDGRALLLGEIRDPQGKLWDLHLKGSGRTPFSRGGDGKAALGPMLREYVIGEALHALGIPSTRALGVVATGETVQREQPLPGAILARVASSHLRVGTFQFVAVREQEDLLRRLADYAIARHYPELAELCGGERYLAFVDAVMQRQARLIAQWMGVGFIHGVMNTDNMSIAGESIDFGPCAFLDAYDPGTVFSSIDQNGRYAYGEQPRIGQWNLVRLAECLVPLVADDVDQAIARLTETLQRFPQLYQQAWREVFARKLGIPDVRAEDGALMEDFLLLLDQEHADFTLAFRSLAADLQDMDPAQRERLGIPAIPESWASWRARWHARLGDARPAGAVAAAMDAVNPLYIPRNHQVEITLAAASQSNDSRLLEKLLTVLADPYTARLEYLPYSEPMPGSFGPYRTFCGT</sequence>
<evidence type="ECO:0000313" key="9">
    <source>
        <dbReference type="EMBL" id="MBU2787828.1"/>
    </source>
</evidence>
<reference evidence="9" key="1">
    <citation type="journal article" date="2021" name="ISME J.">
        <title>Genomic evolution of the class Acidithiobacillia: deep-branching Proteobacteria living in extreme acidic conditions.</title>
        <authorList>
            <person name="Moya-Beltran A."/>
            <person name="Beard S."/>
            <person name="Rojas-Villalobos C."/>
            <person name="Issotta F."/>
            <person name="Gallardo Y."/>
            <person name="Ulloa R."/>
            <person name="Giaveno A."/>
            <person name="Degli Esposti M."/>
            <person name="Johnson D.B."/>
            <person name="Quatrini R."/>
        </authorList>
    </citation>
    <scope>NUCLEOTIDE SEQUENCE</scope>
    <source>
        <strain evidence="9">VAN18-1</strain>
    </source>
</reference>
<comment type="catalytic activity">
    <reaction evidence="8">
        <text>L-tyrosyl-[protein] + UTP = O-(5'-uridylyl)-L-tyrosyl-[protein] + diphosphate</text>
        <dbReference type="Rhea" id="RHEA:83887"/>
        <dbReference type="Rhea" id="RHEA-COMP:10136"/>
        <dbReference type="Rhea" id="RHEA-COMP:20238"/>
        <dbReference type="ChEBI" id="CHEBI:33019"/>
        <dbReference type="ChEBI" id="CHEBI:46398"/>
        <dbReference type="ChEBI" id="CHEBI:46858"/>
        <dbReference type="ChEBI" id="CHEBI:90602"/>
    </reaction>
</comment>
<keyword evidence="4 8" id="KW-0479">Metal-binding</keyword>
<feature type="binding site" evidence="8">
    <location>
        <position position="90"/>
    </location>
    <ligand>
        <name>ATP</name>
        <dbReference type="ChEBI" id="CHEBI:30616"/>
    </ligand>
</feature>
<dbReference type="PANTHER" id="PTHR32057:SF14">
    <property type="entry name" value="PROTEIN ADENYLYLTRANSFERASE SELO, MITOCHONDRIAL"/>
    <property type="match status" value="1"/>
</dbReference>
<organism evidence="9 10">
    <name type="scientific">Igneacidithiobacillus copahuensis</name>
    <dbReference type="NCBI Taxonomy" id="2724909"/>
    <lineage>
        <taxon>Bacteria</taxon>
        <taxon>Pseudomonadati</taxon>
        <taxon>Pseudomonadota</taxon>
        <taxon>Acidithiobacillia</taxon>
        <taxon>Acidithiobacillales</taxon>
        <taxon>Acidithiobacillaceae</taxon>
        <taxon>Igneacidithiobacillus</taxon>
    </lineage>
</organism>
<keyword evidence="10" id="KW-1185">Reference proteome</keyword>
<dbReference type="NCBIfam" id="NF000658">
    <property type="entry name" value="PRK00029.1"/>
    <property type="match status" value="1"/>
</dbReference>
<feature type="binding site" evidence="8">
    <location>
        <position position="87"/>
    </location>
    <ligand>
        <name>ATP</name>
        <dbReference type="ChEBI" id="CHEBI:30616"/>
    </ligand>
</feature>
<dbReference type="Proteomes" id="UP001197378">
    <property type="component" value="Unassembled WGS sequence"/>
</dbReference>
<feature type="binding site" evidence="8">
    <location>
        <position position="173"/>
    </location>
    <ligand>
        <name>ATP</name>
        <dbReference type="ChEBI" id="CHEBI:30616"/>
    </ligand>
</feature>
<dbReference type="GO" id="GO:0070733">
    <property type="term" value="F:AMPylase activity"/>
    <property type="evidence" value="ECO:0007669"/>
    <property type="project" value="UniProtKB-EC"/>
</dbReference>
<keyword evidence="5 8" id="KW-0547">Nucleotide-binding</keyword>
<dbReference type="GO" id="GO:0005524">
    <property type="term" value="F:ATP binding"/>
    <property type="evidence" value="ECO:0007669"/>
    <property type="project" value="UniProtKB-UniRule"/>
</dbReference>
<dbReference type="RefSeq" id="WP_215871195.1">
    <property type="nucleotide sequence ID" value="NZ_JAAXYO010000084.1"/>
</dbReference>
<dbReference type="EC" id="2.7.7.-" evidence="8"/>
<gene>
    <name evidence="8" type="primary">ydiU</name>
    <name evidence="8" type="synonym">selO</name>
    <name evidence="9" type="ORF">HFQ13_06365</name>
</gene>
<dbReference type="HAMAP" id="MF_00692">
    <property type="entry name" value="SelO"/>
    <property type="match status" value="1"/>
</dbReference>
<comment type="caution">
    <text evidence="9">The sequence shown here is derived from an EMBL/GenBank/DDBJ whole genome shotgun (WGS) entry which is preliminary data.</text>
</comment>
<dbReference type="AlphaFoldDB" id="A0AAE2YPU3"/>
<comment type="similarity">
    <text evidence="1 8">Belongs to the SELO family.</text>
</comment>
<keyword evidence="3 8" id="KW-0548">Nucleotidyltransferase</keyword>
<comment type="function">
    <text evidence="8">Nucleotidyltransferase involved in the post-translational modification of proteins. It can catalyze the addition of adenosine monophosphate (AMP) or uridine monophosphate (UMP) to a protein, resulting in modifications known as AMPylation and UMPylation.</text>
</comment>
<feature type="active site" description="Proton acceptor" evidence="8">
    <location>
        <position position="251"/>
    </location>
</feature>
<comment type="cofactor">
    <cofactor evidence="8">
        <name>Mg(2+)</name>
        <dbReference type="ChEBI" id="CHEBI:18420"/>
    </cofactor>
    <cofactor evidence="8">
        <name>Mn(2+)</name>
        <dbReference type="ChEBI" id="CHEBI:29035"/>
    </cofactor>
</comment>
<keyword evidence="2 8" id="KW-0808">Transferase</keyword>
<comment type="catalytic activity">
    <reaction evidence="8">
        <text>L-histidyl-[protein] + UTP = N(tele)-(5'-uridylyl)-L-histidyl-[protein] + diphosphate</text>
        <dbReference type="Rhea" id="RHEA:83891"/>
        <dbReference type="Rhea" id="RHEA-COMP:9745"/>
        <dbReference type="Rhea" id="RHEA-COMP:20239"/>
        <dbReference type="ChEBI" id="CHEBI:29979"/>
        <dbReference type="ChEBI" id="CHEBI:33019"/>
        <dbReference type="ChEBI" id="CHEBI:46398"/>
        <dbReference type="ChEBI" id="CHEBI:233474"/>
    </reaction>
</comment>
<comment type="catalytic activity">
    <reaction evidence="8">
        <text>L-seryl-[protein] + ATP = 3-O-(5'-adenylyl)-L-seryl-[protein] + diphosphate</text>
        <dbReference type="Rhea" id="RHEA:58120"/>
        <dbReference type="Rhea" id="RHEA-COMP:9863"/>
        <dbReference type="Rhea" id="RHEA-COMP:15073"/>
        <dbReference type="ChEBI" id="CHEBI:29999"/>
        <dbReference type="ChEBI" id="CHEBI:30616"/>
        <dbReference type="ChEBI" id="CHEBI:33019"/>
        <dbReference type="ChEBI" id="CHEBI:142516"/>
        <dbReference type="EC" id="2.7.7.108"/>
    </reaction>
</comment>
<dbReference type="Pfam" id="PF02696">
    <property type="entry name" value="SelO"/>
    <property type="match status" value="1"/>
</dbReference>
<evidence type="ECO:0000256" key="8">
    <source>
        <dbReference type="HAMAP-Rule" id="MF_00692"/>
    </source>
</evidence>
<comment type="catalytic activity">
    <reaction evidence="8">
        <text>L-tyrosyl-[protein] + ATP = O-(5'-adenylyl)-L-tyrosyl-[protein] + diphosphate</text>
        <dbReference type="Rhea" id="RHEA:54288"/>
        <dbReference type="Rhea" id="RHEA-COMP:10136"/>
        <dbReference type="Rhea" id="RHEA-COMP:13846"/>
        <dbReference type="ChEBI" id="CHEBI:30616"/>
        <dbReference type="ChEBI" id="CHEBI:33019"/>
        <dbReference type="ChEBI" id="CHEBI:46858"/>
        <dbReference type="ChEBI" id="CHEBI:83624"/>
        <dbReference type="EC" id="2.7.7.108"/>
    </reaction>
</comment>
<feature type="binding site" evidence="8">
    <location>
        <position position="89"/>
    </location>
    <ligand>
        <name>ATP</name>
        <dbReference type="ChEBI" id="CHEBI:30616"/>
    </ligand>
</feature>
<feature type="binding site" evidence="8">
    <location>
        <position position="110"/>
    </location>
    <ligand>
        <name>ATP</name>
        <dbReference type="ChEBI" id="CHEBI:30616"/>
    </ligand>
</feature>
<comment type="catalytic activity">
    <reaction evidence="8">
        <text>L-threonyl-[protein] + ATP = 3-O-(5'-adenylyl)-L-threonyl-[protein] + diphosphate</text>
        <dbReference type="Rhea" id="RHEA:54292"/>
        <dbReference type="Rhea" id="RHEA-COMP:11060"/>
        <dbReference type="Rhea" id="RHEA-COMP:13847"/>
        <dbReference type="ChEBI" id="CHEBI:30013"/>
        <dbReference type="ChEBI" id="CHEBI:30616"/>
        <dbReference type="ChEBI" id="CHEBI:33019"/>
        <dbReference type="ChEBI" id="CHEBI:138113"/>
        <dbReference type="EC" id="2.7.7.108"/>
    </reaction>
</comment>
<dbReference type="EMBL" id="JAAXYO010000084">
    <property type="protein sequence ID" value="MBU2787828.1"/>
    <property type="molecule type" value="Genomic_DNA"/>
</dbReference>
<keyword evidence="6 8" id="KW-0067">ATP-binding</keyword>
<dbReference type="GO" id="GO:0000287">
    <property type="term" value="F:magnesium ion binding"/>
    <property type="evidence" value="ECO:0007669"/>
    <property type="project" value="UniProtKB-UniRule"/>
</dbReference>
<evidence type="ECO:0000313" key="10">
    <source>
        <dbReference type="Proteomes" id="UP001197378"/>
    </source>
</evidence>
<feature type="binding site" evidence="8">
    <location>
        <position position="180"/>
    </location>
    <ligand>
        <name>ATP</name>
        <dbReference type="ChEBI" id="CHEBI:30616"/>
    </ligand>
</feature>
<evidence type="ECO:0000256" key="7">
    <source>
        <dbReference type="ARBA" id="ARBA00022842"/>
    </source>
</evidence>
<comment type="catalytic activity">
    <reaction evidence="8">
        <text>L-seryl-[protein] + UTP = O-(5'-uridylyl)-L-seryl-[protein] + diphosphate</text>
        <dbReference type="Rhea" id="RHEA:64604"/>
        <dbReference type="Rhea" id="RHEA-COMP:9863"/>
        <dbReference type="Rhea" id="RHEA-COMP:16635"/>
        <dbReference type="ChEBI" id="CHEBI:29999"/>
        <dbReference type="ChEBI" id="CHEBI:33019"/>
        <dbReference type="ChEBI" id="CHEBI:46398"/>
        <dbReference type="ChEBI" id="CHEBI:156051"/>
    </reaction>
</comment>
<dbReference type="EC" id="2.7.7.108" evidence="8"/>
<dbReference type="GO" id="GO:0030145">
    <property type="term" value="F:manganese ion binding"/>
    <property type="evidence" value="ECO:0007669"/>
    <property type="project" value="UniProtKB-UniRule"/>
</dbReference>
<name>A0AAE2YPU3_9PROT</name>
<keyword evidence="7 8" id="KW-0460">Magnesium</keyword>
<feature type="binding site" evidence="8">
    <location>
        <position position="122"/>
    </location>
    <ligand>
        <name>ATP</name>
        <dbReference type="ChEBI" id="CHEBI:30616"/>
    </ligand>
</feature>
<accession>A0AAE2YPU3</accession>
<feature type="binding site" evidence="8">
    <location>
        <position position="123"/>
    </location>
    <ligand>
        <name>ATP</name>
        <dbReference type="ChEBI" id="CHEBI:30616"/>
    </ligand>
</feature>
<protein>
    <recommendedName>
        <fullName evidence="8">Protein nucleotidyltransferase YdiU</fullName>
        <ecNumber evidence="8">2.7.7.-</ecNumber>
    </recommendedName>
    <alternativeName>
        <fullName evidence="8">Protein adenylyltransferase YdiU</fullName>
        <ecNumber evidence="8">2.7.7.108</ecNumber>
    </alternativeName>
    <alternativeName>
        <fullName evidence="8">Protein uridylyltransferase YdiU</fullName>
        <ecNumber evidence="8">2.7.7.-</ecNumber>
    </alternativeName>
</protein>
<keyword evidence="8" id="KW-0464">Manganese</keyword>
<evidence type="ECO:0000256" key="5">
    <source>
        <dbReference type="ARBA" id="ARBA00022741"/>
    </source>
</evidence>
<feature type="binding site" evidence="8">
    <location>
        <position position="261"/>
    </location>
    <ligand>
        <name>Mg(2+)</name>
        <dbReference type="ChEBI" id="CHEBI:18420"/>
    </ligand>
</feature>
<feature type="binding site" evidence="8">
    <location>
        <position position="252"/>
    </location>
    <ligand>
        <name>Mg(2+)</name>
        <dbReference type="ChEBI" id="CHEBI:18420"/>
    </ligand>
</feature>
<feature type="binding site" evidence="8">
    <location>
        <position position="261"/>
    </location>
    <ligand>
        <name>ATP</name>
        <dbReference type="ChEBI" id="CHEBI:30616"/>
    </ligand>
</feature>
<evidence type="ECO:0000256" key="3">
    <source>
        <dbReference type="ARBA" id="ARBA00022695"/>
    </source>
</evidence>
<proteinExistence type="inferred from homology"/>
<evidence type="ECO:0000256" key="1">
    <source>
        <dbReference type="ARBA" id="ARBA00009747"/>
    </source>
</evidence>
<evidence type="ECO:0000256" key="2">
    <source>
        <dbReference type="ARBA" id="ARBA00022679"/>
    </source>
</evidence>
<dbReference type="InterPro" id="IPR003846">
    <property type="entry name" value="SelO"/>
</dbReference>